<dbReference type="InterPro" id="IPR056784">
    <property type="entry name" value="PSF2_N"/>
</dbReference>
<accession>A0A5B0LLF5</accession>
<dbReference type="EMBL" id="VDEP01000141">
    <property type="protein sequence ID" value="KAA1128505.1"/>
    <property type="molecule type" value="Genomic_DNA"/>
</dbReference>
<dbReference type="Proteomes" id="UP000324748">
    <property type="component" value="Unassembled WGS sequence"/>
</dbReference>
<comment type="similarity">
    <text evidence="2">Belongs to the GINS2/PSF2 family.</text>
</comment>
<dbReference type="Gene3D" id="1.20.58.1020">
    <property type="match status" value="1"/>
</dbReference>
<keyword evidence="7" id="KW-0175">Coiled coil</keyword>
<evidence type="ECO:0000256" key="7">
    <source>
        <dbReference type="SAM" id="Coils"/>
    </source>
</evidence>
<evidence type="ECO:0000256" key="3">
    <source>
        <dbReference type="ARBA" id="ARBA00013969"/>
    </source>
</evidence>
<evidence type="ECO:0000313" key="12">
    <source>
        <dbReference type="Proteomes" id="UP000324748"/>
    </source>
</evidence>
<dbReference type="InterPro" id="IPR021151">
    <property type="entry name" value="GINS_A"/>
</dbReference>
<evidence type="ECO:0000313" key="10">
    <source>
        <dbReference type="EMBL" id="KAA1064438.1"/>
    </source>
</evidence>
<dbReference type="CDD" id="cd11712">
    <property type="entry name" value="GINS_A_psf2"/>
    <property type="match status" value="1"/>
</dbReference>
<dbReference type="Proteomes" id="UP000325313">
    <property type="component" value="Unassembled WGS sequence"/>
</dbReference>
<feature type="region of interest" description="Disordered" evidence="8">
    <location>
        <begin position="198"/>
        <end position="281"/>
    </location>
</feature>
<proteinExistence type="inferred from homology"/>
<feature type="coiled-coil region" evidence="7">
    <location>
        <begin position="112"/>
        <end position="142"/>
    </location>
</feature>
<keyword evidence="12" id="KW-1185">Reference proteome</keyword>
<evidence type="ECO:0000256" key="8">
    <source>
        <dbReference type="SAM" id="MobiDB-lite"/>
    </source>
</evidence>
<dbReference type="Pfam" id="PF05916">
    <property type="entry name" value="Sld5"/>
    <property type="match status" value="1"/>
</dbReference>
<name>A0A5B0LLF5_PUCGR</name>
<comment type="subcellular location">
    <subcellularLocation>
        <location evidence="1">Nucleus</location>
    </subcellularLocation>
</comment>
<dbReference type="Gene3D" id="3.40.5.50">
    <property type="match status" value="1"/>
</dbReference>
<dbReference type="PANTHER" id="PTHR12772">
    <property type="entry name" value="DNA REPLICATION COMPLEX GINS PROTEIN PSF2"/>
    <property type="match status" value="1"/>
</dbReference>
<dbReference type="EMBL" id="VSWC01000197">
    <property type="protein sequence ID" value="KAA1064438.1"/>
    <property type="molecule type" value="Genomic_DNA"/>
</dbReference>
<feature type="compositionally biased region" description="Low complexity" evidence="8">
    <location>
        <begin position="198"/>
        <end position="209"/>
    </location>
</feature>
<keyword evidence="6" id="KW-0539">Nucleus</keyword>
<dbReference type="OrthoDB" id="1938138at2759"/>
<organism evidence="10 12">
    <name type="scientific">Puccinia graminis f. sp. tritici</name>
    <dbReference type="NCBI Taxonomy" id="56615"/>
    <lineage>
        <taxon>Eukaryota</taxon>
        <taxon>Fungi</taxon>
        <taxon>Dikarya</taxon>
        <taxon>Basidiomycota</taxon>
        <taxon>Pucciniomycotina</taxon>
        <taxon>Pucciniomycetes</taxon>
        <taxon>Pucciniales</taxon>
        <taxon>Pucciniaceae</taxon>
        <taxon>Puccinia</taxon>
    </lineage>
</organism>
<evidence type="ECO:0000259" key="9">
    <source>
        <dbReference type="Pfam" id="PF05916"/>
    </source>
</evidence>
<gene>
    <name evidence="10" type="primary">PSF2_3</name>
    <name evidence="11" type="synonym">PSF2_2</name>
    <name evidence="10" type="ORF">PGT21_002990</name>
    <name evidence="11" type="ORF">PGTUg99_018296</name>
</gene>
<dbReference type="GO" id="GO:0000811">
    <property type="term" value="C:GINS complex"/>
    <property type="evidence" value="ECO:0007669"/>
    <property type="project" value="TreeGrafter"/>
</dbReference>
<dbReference type="CDD" id="cd21694">
    <property type="entry name" value="GINS_B_Psf2"/>
    <property type="match status" value="1"/>
</dbReference>
<protein>
    <recommendedName>
        <fullName evidence="4">DNA replication complex GINS protein PSF2</fullName>
    </recommendedName>
    <alternativeName>
        <fullName evidence="3">DNA replication complex GINS protein psf2</fullName>
    </alternativeName>
</protein>
<evidence type="ECO:0000256" key="5">
    <source>
        <dbReference type="ARBA" id="ARBA00022705"/>
    </source>
</evidence>
<reference evidence="12 13" key="1">
    <citation type="submission" date="2019-05" db="EMBL/GenBank/DDBJ databases">
        <title>Emergence of the Ug99 lineage of the wheat stem rust pathogen through somatic hybridization.</title>
        <authorList>
            <person name="Li F."/>
            <person name="Upadhyaya N.M."/>
            <person name="Sperschneider J."/>
            <person name="Matny O."/>
            <person name="Nguyen-Phuc H."/>
            <person name="Mago R."/>
            <person name="Raley C."/>
            <person name="Miller M.E."/>
            <person name="Silverstein K.A.T."/>
            <person name="Henningsen E."/>
            <person name="Hirsch C.D."/>
            <person name="Visser B."/>
            <person name="Pretorius Z.A."/>
            <person name="Steffenson B.J."/>
            <person name="Schwessinger B."/>
            <person name="Dodds P.N."/>
            <person name="Figueroa M."/>
        </authorList>
    </citation>
    <scope>NUCLEOTIDE SEQUENCE [LARGE SCALE GENOMIC DNA]</scope>
    <source>
        <strain evidence="10">21-0</strain>
        <strain evidence="11 13">Ug99</strain>
    </source>
</reference>
<dbReference type="OMA" id="GPYYMEL"/>
<evidence type="ECO:0000256" key="2">
    <source>
        <dbReference type="ARBA" id="ARBA00010565"/>
    </source>
</evidence>
<dbReference type="GO" id="GO:0006260">
    <property type="term" value="P:DNA replication"/>
    <property type="evidence" value="ECO:0007669"/>
    <property type="project" value="UniProtKB-KW"/>
</dbReference>
<keyword evidence="5" id="KW-0235">DNA replication</keyword>
<feature type="compositionally biased region" description="Polar residues" evidence="8">
    <location>
        <begin position="236"/>
        <end position="262"/>
    </location>
</feature>
<evidence type="ECO:0000256" key="1">
    <source>
        <dbReference type="ARBA" id="ARBA00004123"/>
    </source>
</evidence>
<feature type="compositionally biased region" description="Low complexity" evidence="8">
    <location>
        <begin position="270"/>
        <end position="281"/>
    </location>
</feature>
<dbReference type="InterPro" id="IPR036224">
    <property type="entry name" value="GINS_bundle-like_dom_sf"/>
</dbReference>
<dbReference type="GO" id="GO:0000727">
    <property type="term" value="P:double-strand break repair via break-induced replication"/>
    <property type="evidence" value="ECO:0007669"/>
    <property type="project" value="TreeGrafter"/>
</dbReference>
<evidence type="ECO:0000313" key="13">
    <source>
        <dbReference type="Proteomes" id="UP000325313"/>
    </source>
</evidence>
<evidence type="ECO:0000313" key="11">
    <source>
        <dbReference type="EMBL" id="KAA1128505.1"/>
    </source>
</evidence>
<evidence type="ECO:0000256" key="6">
    <source>
        <dbReference type="ARBA" id="ARBA00023242"/>
    </source>
</evidence>
<comment type="caution">
    <text evidence="10">The sequence shown here is derived from an EMBL/GenBank/DDBJ whole genome shotgun (WGS) entry which is preliminary data.</text>
</comment>
<dbReference type="AlphaFoldDB" id="A0A5B0LLF5"/>
<feature type="domain" description="GINS subunit" evidence="9">
    <location>
        <begin position="78"/>
        <end position="195"/>
    </location>
</feature>
<dbReference type="SUPFAM" id="SSF158573">
    <property type="entry name" value="GINS helical bundle-like"/>
    <property type="match status" value="1"/>
</dbReference>
<sequence>MALPRFQRMTIEPKETVLMMIKMEKMEFIPNRKIAKFRNLDSEMIFEDLRPMKVTTLPVWLIIELKLKKLGKVVLPAWLSLVELKKLFHFEIHSPQLSELPYFWFEISKLLIEIAAEDIDSLEEIKKTLKDLKEVRQNKLRSSLKYNLSNQNQQTQQDRDYNFKNFLNHLEIPNLSHFELNEIRSTLTILNSKLQKFDNSSSSSSSNDNTFGNTFDQQASTSFSDPQSHRQDHPTLDNQTHSQFQFYSEPNVPPQDQRSTTARVDDLRESSSSVHDTNSST</sequence>
<evidence type="ECO:0000256" key="4">
    <source>
        <dbReference type="ARBA" id="ARBA00015139"/>
    </source>
</evidence>
<dbReference type="InterPro" id="IPR007257">
    <property type="entry name" value="GINS_Psf2"/>
</dbReference>
<feature type="compositionally biased region" description="Polar residues" evidence="8">
    <location>
        <begin position="210"/>
        <end position="226"/>
    </location>
</feature>
<dbReference type="PANTHER" id="PTHR12772:SF0">
    <property type="entry name" value="DNA REPLICATION COMPLEX GINS PROTEIN PSF2"/>
    <property type="match status" value="1"/>
</dbReference>